<dbReference type="KEGG" id="aft:BBF96_03235"/>
<dbReference type="PROSITE" id="PS51900">
    <property type="entry name" value="CB"/>
    <property type="match status" value="1"/>
</dbReference>
<sequence length="382" mass="44072">MAHVEKRGKNSYRIIISLGKDPVTGKYRYYRETIKAKNKREAEKKAIEIEARILKGDYIKPDNITVEEYLNQWLENSSFNLKETTLNNYKIIINAHIIPELGKISLQKLQPIHIQNYILKKLKSGRRDGKGGLSNRSVRYHYTILREALDAAVKLQLIDKNPAVAIEPPKVEKKEMKALNQKEIDKLLETALEMYDYTTYAIIFIAIYTGMRRGEILGLSWDHVDLDDASLRVEQTLLKGPEGSKLYTPKTEQSRRTIFLTKTTVEVLEKLKKEQAINKLKLGPAYNNEYNLVFVNADGSIITPDAFKNRFTRIRKKAGLNNIRFHDLRHTHATMMLQAGISHKEAAERLGHSTITTTVDLYTHVTEPLKRRVVDKLERMTR</sequence>
<dbReference type="Gene3D" id="1.10.150.130">
    <property type="match status" value="1"/>
</dbReference>
<proteinExistence type="inferred from homology"/>
<evidence type="ECO:0000256" key="2">
    <source>
        <dbReference type="ARBA" id="ARBA00008857"/>
    </source>
</evidence>
<evidence type="ECO:0000256" key="6">
    <source>
        <dbReference type="PROSITE-ProRule" id="PRU01248"/>
    </source>
</evidence>
<dbReference type="GO" id="GO:0015074">
    <property type="term" value="P:DNA integration"/>
    <property type="evidence" value="ECO:0007669"/>
    <property type="project" value="UniProtKB-KW"/>
</dbReference>
<dbReference type="PANTHER" id="PTHR30349">
    <property type="entry name" value="PHAGE INTEGRASE-RELATED"/>
    <property type="match status" value="1"/>
</dbReference>
<evidence type="ECO:0000313" key="10">
    <source>
        <dbReference type="Proteomes" id="UP000267250"/>
    </source>
</evidence>
<dbReference type="InterPro" id="IPR004107">
    <property type="entry name" value="Integrase_SAM-like_N"/>
</dbReference>
<dbReference type="EMBL" id="CP016379">
    <property type="protein sequence ID" value="AZR74809.1"/>
    <property type="molecule type" value="Genomic_DNA"/>
</dbReference>
<dbReference type="Gene3D" id="1.10.443.10">
    <property type="entry name" value="Intergrase catalytic core"/>
    <property type="match status" value="1"/>
</dbReference>
<evidence type="ECO:0000256" key="1">
    <source>
        <dbReference type="ARBA" id="ARBA00003283"/>
    </source>
</evidence>
<keyword evidence="4 6" id="KW-0238">DNA-binding</keyword>
<dbReference type="InterPro" id="IPR010998">
    <property type="entry name" value="Integrase_recombinase_N"/>
</dbReference>
<feature type="domain" description="Tyr recombinase" evidence="7">
    <location>
        <begin position="174"/>
        <end position="375"/>
    </location>
</feature>
<dbReference type="GO" id="GO:0003677">
    <property type="term" value="F:DNA binding"/>
    <property type="evidence" value="ECO:0007669"/>
    <property type="project" value="UniProtKB-UniRule"/>
</dbReference>
<keyword evidence="10" id="KW-1185">Reference proteome</keyword>
<keyword evidence="5" id="KW-0233">DNA recombination</keyword>
<dbReference type="Pfam" id="PF14659">
    <property type="entry name" value="Phage_int_SAM_3"/>
    <property type="match status" value="1"/>
</dbReference>
<dbReference type="PROSITE" id="PS51898">
    <property type="entry name" value="TYR_RECOMBINASE"/>
    <property type="match status" value="1"/>
</dbReference>
<feature type="domain" description="Core-binding (CB)" evidence="8">
    <location>
        <begin position="64"/>
        <end position="153"/>
    </location>
</feature>
<evidence type="ECO:0000256" key="3">
    <source>
        <dbReference type="ARBA" id="ARBA00022908"/>
    </source>
</evidence>
<reference evidence="9 10" key="1">
    <citation type="submission" date="2016-07" db="EMBL/GenBank/DDBJ databases">
        <title>Genome and transcriptome analysis of iron-reducing fermentative bacteria Anoxybacter fermentans.</title>
        <authorList>
            <person name="Zeng X."/>
            <person name="Shao Z."/>
        </authorList>
    </citation>
    <scope>NUCLEOTIDE SEQUENCE [LARGE SCALE GENOMIC DNA]</scope>
    <source>
        <strain evidence="9 10">DY22613</strain>
    </source>
</reference>
<evidence type="ECO:0000256" key="5">
    <source>
        <dbReference type="ARBA" id="ARBA00023172"/>
    </source>
</evidence>
<protein>
    <recommendedName>
        <fullName evidence="11">Integrase</fullName>
    </recommendedName>
</protein>
<dbReference type="Pfam" id="PF00589">
    <property type="entry name" value="Phage_integrase"/>
    <property type="match status" value="1"/>
</dbReference>
<evidence type="ECO:0008006" key="11">
    <source>
        <dbReference type="Google" id="ProtNLM"/>
    </source>
</evidence>
<organism evidence="9 10">
    <name type="scientific">Anoxybacter fermentans</name>
    <dbReference type="NCBI Taxonomy" id="1323375"/>
    <lineage>
        <taxon>Bacteria</taxon>
        <taxon>Bacillati</taxon>
        <taxon>Bacillota</taxon>
        <taxon>Clostridia</taxon>
        <taxon>Halanaerobiales</taxon>
        <taxon>Anoxybacter</taxon>
    </lineage>
</organism>
<dbReference type="InterPro" id="IPR011010">
    <property type="entry name" value="DNA_brk_join_enz"/>
</dbReference>
<comment type="function">
    <text evidence="1">Site-specific tyrosine recombinase, which acts by catalyzing the cutting and rejoining of the recombining DNA molecules.</text>
</comment>
<dbReference type="GO" id="GO:0006310">
    <property type="term" value="P:DNA recombination"/>
    <property type="evidence" value="ECO:0007669"/>
    <property type="project" value="UniProtKB-KW"/>
</dbReference>
<dbReference type="InterPro" id="IPR044068">
    <property type="entry name" value="CB"/>
</dbReference>
<name>A0A3Q9HTC5_9FIRM</name>
<dbReference type="Proteomes" id="UP000267250">
    <property type="component" value="Chromosome"/>
</dbReference>
<evidence type="ECO:0000259" key="8">
    <source>
        <dbReference type="PROSITE" id="PS51900"/>
    </source>
</evidence>
<dbReference type="InterPro" id="IPR050090">
    <property type="entry name" value="Tyrosine_recombinase_XerCD"/>
</dbReference>
<comment type="similarity">
    <text evidence="2">Belongs to the 'phage' integrase family.</text>
</comment>
<dbReference type="AlphaFoldDB" id="A0A3Q9HTC5"/>
<dbReference type="InterPro" id="IPR002104">
    <property type="entry name" value="Integrase_catalytic"/>
</dbReference>
<dbReference type="PANTHER" id="PTHR30349:SF64">
    <property type="entry name" value="PROPHAGE INTEGRASE INTD-RELATED"/>
    <property type="match status" value="1"/>
</dbReference>
<gene>
    <name evidence="9" type="ORF">BBF96_03235</name>
</gene>
<evidence type="ECO:0000256" key="4">
    <source>
        <dbReference type="ARBA" id="ARBA00023125"/>
    </source>
</evidence>
<evidence type="ECO:0000313" key="9">
    <source>
        <dbReference type="EMBL" id="AZR74809.1"/>
    </source>
</evidence>
<dbReference type="InterPro" id="IPR013762">
    <property type="entry name" value="Integrase-like_cat_sf"/>
</dbReference>
<keyword evidence="3" id="KW-0229">DNA integration</keyword>
<accession>A0A3Q9HTC5</accession>
<evidence type="ECO:0000259" key="7">
    <source>
        <dbReference type="PROSITE" id="PS51898"/>
    </source>
</evidence>
<dbReference type="SUPFAM" id="SSF56349">
    <property type="entry name" value="DNA breaking-rejoining enzymes"/>
    <property type="match status" value="1"/>
</dbReference>
<dbReference type="CDD" id="cd01189">
    <property type="entry name" value="INT_ICEBs1_C_like"/>
    <property type="match status" value="1"/>
</dbReference>